<accession>A0AA35RSC1</accession>
<evidence type="ECO:0000313" key="4">
    <source>
        <dbReference type="EMBL" id="CAI8016835.1"/>
    </source>
</evidence>
<dbReference type="InterPro" id="IPR004083">
    <property type="entry name" value="Raptor"/>
</dbReference>
<sequence>MASSMGVVVDPFSVAEPSELPDWRLPLSFMKSRHVEKIQARGEVDEWRIRDRMKTWSVALCLCLNVGVDPPDVVKTNPCARRECWIDPLSMSPQKAIEQIGTTLQKQYERWQPRARYKVLLDPTTEDTRKLCISLRKTAKNERVLFHYNAHGVPKPTQNGEIWVFNKSYTQYIPMSMYDLQAWMGSPSIYVYDCSHAGLILDSFKVFARQRDSESFMDSPHQTSSIHLGFLNSWCIQLAACGPKEMLPMNPELPADLFTCCLTTPIKTALFWHFQQQRVGKLSLVQGDYAGDSGEDPGETE</sequence>
<dbReference type="GO" id="GO:0071230">
    <property type="term" value="P:cellular response to amino acid stimulus"/>
    <property type="evidence" value="ECO:0007669"/>
    <property type="project" value="TreeGrafter"/>
</dbReference>
<organism evidence="4 5">
    <name type="scientific">Geodia barretti</name>
    <name type="common">Barrett's horny sponge</name>
    <dbReference type="NCBI Taxonomy" id="519541"/>
    <lineage>
        <taxon>Eukaryota</taxon>
        <taxon>Metazoa</taxon>
        <taxon>Porifera</taxon>
        <taxon>Demospongiae</taxon>
        <taxon>Heteroscleromorpha</taxon>
        <taxon>Tetractinellida</taxon>
        <taxon>Astrophorina</taxon>
        <taxon>Geodiidae</taxon>
        <taxon>Geodia</taxon>
    </lineage>
</organism>
<dbReference type="AlphaFoldDB" id="A0AA35RSC1"/>
<dbReference type="SMART" id="SM01302">
    <property type="entry name" value="Raptor_N"/>
    <property type="match status" value="1"/>
</dbReference>
<evidence type="ECO:0000313" key="5">
    <source>
        <dbReference type="Proteomes" id="UP001174909"/>
    </source>
</evidence>
<dbReference type="Proteomes" id="UP001174909">
    <property type="component" value="Unassembled WGS sequence"/>
</dbReference>
<reference evidence="4" key="1">
    <citation type="submission" date="2023-03" db="EMBL/GenBank/DDBJ databases">
        <authorList>
            <person name="Steffen K."/>
            <person name="Cardenas P."/>
        </authorList>
    </citation>
    <scope>NUCLEOTIDE SEQUENCE</scope>
</reference>
<dbReference type="GO" id="GO:0030307">
    <property type="term" value="P:positive regulation of cell growth"/>
    <property type="evidence" value="ECO:0007669"/>
    <property type="project" value="TreeGrafter"/>
</dbReference>
<dbReference type="GO" id="GO:0031931">
    <property type="term" value="C:TORC1 complex"/>
    <property type="evidence" value="ECO:0007669"/>
    <property type="project" value="InterPro"/>
</dbReference>
<dbReference type="GO" id="GO:0005737">
    <property type="term" value="C:cytoplasm"/>
    <property type="evidence" value="ECO:0007669"/>
    <property type="project" value="TreeGrafter"/>
</dbReference>
<dbReference type="PANTHER" id="PTHR12848">
    <property type="entry name" value="REGULATORY-ASSOCIATED PROTEIN OF MTOR"/>
    <property type="match status" value="1"/>
</dbReference>
<gene>
    <name evidence="4" type="ORF">GBAR_LOCUS10304</name>
</gene>
<comment type="caution">
    <text evidence="4">The sequence shown here is derived from an EMBL/GenBank/DDBJ whole genome shotgun (WGS) entry which is preliminary data.</text>
</comment>
<dbReference type="GO" id="GO:0010506">
    <property type="term" value="P:regulation of autophagy"/>
    <property type="evidence" value="ECO:0007669"/>
    <property type="project" value="TreeGrafter"/>
</dbReference>
<evidence type="ECO:0000256" key="1">
    <source>
        <dbReference type="ARBA" id="ARBA00022574"/>
    </source>
</evidence>
<proteinExistence type="predicted"/>
<dbReference type="GO" id="GO:0009267">
    <property type="term" value="P:cellular response to starvation"/>
    <property type="evidence" value="ECO:0007669"/>
    <property type="project" value="TreeGrafter"/>
</dbReference>
<keyword evidence="1" id="KW-0853">WD repeat</keyword>
<dbReference type="PRINTS" id="PR01547">
    <property type="entry name" value="YEAST176DUF"/>
</dbReference>
<evidence type="ECO:0000259" key="3">
    <source>
        <dbReference type="SMART" id="SM01302"/>
    </source>
</evidence>
<dbReference type="PANTHER" id="PTHR12848:SF16">
    <property type="entry name" value="REGULATORY-ASSOCIATED PROTEIN OF MTOR"/>
    <property type="match status" value="1"/>
</dbReference>
<evidence type="ECO:0000256" key="2">
    <source>
        <dbReference type="ARBA" id="ARBA00022737"/>
    </source>
</evidence>
<name>A0AA35RSC1_GEOBA</name>
<dbReference type="GO" id="GO:0038202">
    <property type="term" value="P:TORC1 signaling"/>
    <property type="evidence" value="ECO:0007669"/>
    <property type="project" value="TreeGrafter"/>
</dbReference>
<feature type="domain" description="Raptor N-terminal CASPase-like" evidence="3">
    <location>
        <begin position="52"/>
        <end position="205"/>
    </location>
</feature>
<dbReference type="GO" id="GO:0030674">
    <property type="term" value="F:protein-macromolecule adaptor activity"/>
    <property type="evidence" value="ECO:0007669"/>
    <property type="project" value="TreeGrafter"/>
</dbReference>
<keyword evidence="5" id="KW-1185">Reference proteome</keyword>
<protein>
    <submittedName>
        <fullName evidence="4">Regulatory-associated protein of mTOR</fullName>
    </submittedName>
</protein>
<dbReference type="EMBL" id="CASHTH010001567">
    <property type="protein sequence ID" value="CAI8016835.1"/>
    <property type="molecule type" value="Genomic_DNA"/>
</dbReference>
<keyword evidence="2" id="KW-0677">Repeat</keyword>
<dbReference type="InterPro" id="IPR029347">
    <property type="entry name" value="Raptor_N"/>
</dbReference>
<dbReference type="Pfam" id="PF14538">
    <property type="entry name" value="Raptor_N"/>
    <property type="match status" value="1"/>
</dbReference>